<name>A0ABZ2KHH4_9BACT</name>
<dbReference type="SUPFAM" id="SSF46785">
    <property type="entry name" value="Winged helix' DNA-binding domain"/>
    <property type="match status" value="1"/>
</dbReference>
<gene>
    <name evidence="6" type="ORF">LZC95_14415</name>
</gene>
<evidence type="ECO:0000259" key="5">
    <source>
        <dbReference type="PROSITE" id="PS50931"/>
    </source>
</evidence>
<dbReference type="SUPFAM" id="SSF53850">
    <property type="entry name" value="Periplasmic binding protein-like II"/>
    <property type="match status" value="1"/>
</dbReference>
<dbReference type="InterPro" id="IPR005119">
    <property type="entry name" value="LysR_subst-bd"/>
</dbReference>
<keyword evidence="7" id="KW-1185">Reference proteome</keyword>
<dbReference type="InterPro" id="IPR058163">
    <property type="entry name" value="LysR-type_TF_proteobact-type"/>
</dbReference>
<dbReference type="Pfam" id="PF03466">
    <property type="entry name" value="LysR_substrate"/>
    <property type="match status" value="1"/>
</dbReference>
<comment type="similarity">
    <text evidence="1">Belongs to the LysR transcriptional regulatory family.</text>
</comment>
<keyword evidence="3" id="KW-0238">DNA-binding</keyword>
<dbReference type="InterPro" id="IPR036388">
    <property type="entry name" value="WH-like_DNA-bd_sf"/>
</dbReference>
<dbReference type="Gene3D" id="3.40.190.290">
    <property type="match status" value="1"/>
</dbReference>
<evidence type="ECO:0000256" key="3">
    <source>
        <dbReference type="ARBA" id="ARBA00023125"/>
    </source>
</evidence>
<dbReference type="RefSeq" id="WP_394848640.1">
    <property type="nucleotide sequence ID" value="NZ_CP089982.1"/>
</dbReference>
<dbReference type="CDD" id="cd08422">
    <property type="entry name" value="PBP2_CrgA_like"/>
    <property type="match status" value="1"/>
</dbReference>
<feature type="domain" description="HTH lysR-type" evidence="5">
    <location>
        <begin position="1"/>
        <end position="61"/>
    </location>
</feature>
<dbReference type="Proteomes" id="UP001379533">
    <property type="component" value="Chromosome"/>
</dbReference>
<dbReference type="PANTHER" id="PTHR30537">
    <property type="entry name" value="HTH-TYPE TRANSCRIPTIONAL REGULATOR"/>
    <property type="match status" value="1"/>
</dbReference>
<dbReference type="Gene3D" id="1.10.10.10">
    <property type="entry name" value="Winged helix-like DNA-binding domain superfamily/Winged helix DNA-binding domain"/>
    <property type="match status" value="1"/>
</dbReference>
<evidence type="ECO:0000256" key="4">
    <source>
        <dbReference type="ARBA" id="ARBA00023163"/>
    </source>
</evidence>
<protein>
    <submittedName>
        <fullName evidence="6">LysR family transcriptional regulator</fullName>
    </submittedName>
</protein>
<dbReference type="InterPro" id="IPR000847">
    <property type="entry name" value="LysR_HTH_N"/>
</dbReference>
<evidence type="ECO:0000313" key="7">
    <source>
        <dbReference type="Proteomes" id="UP001379533"/>
    </source>
</evidence>
<evidence type="ECO:0000256" key="1">
    <source>
        <dbReference type="ARBA" id="ARBA00009437"/>
    </source>
</evidence>
<dbReference type="Pfam" id="PF00126">
    <property type="entry name" value="HTH_1"/>
    <property type="match status" value="1"/>
</dbReference>
<dbReference type="PANTHER" id="PTHR30537:SF5">
    <property type="entry name" value="HTH-TYPE TRANSCRIPTIONAL ACTIVATOR TTDR-RELATED"/>
    <property type="match status" value="1"/>
</dbReference>
<dbReference type="InterPro" id="IPR036390">
    <property type="entry name" value="WH_DNA-bd_sf"/>
</dbReference>
<dbReference type="PROSITE" id="PS50931">
    <property type="entry name" value="HTH_LYSR"/>
    <property type="match status" value="1"/>
</dbReference>
<proteinExistence type="inferred from homology"/>
<keyword evidence="2" id="KW-0805">Transcription regulation</keyword>
<organism evidence="6 7">
    <name type="scientific">Pendulispora brunnea</name>
    <dbReference type="NCBI Taxonomy" id="2905690"/>
    <lineage>
        <taxon>Bacteria</taxon>
        <taxon>Pseudomonadati</taxon>
        <taxon>Myxococcota</taxon>
        <taxon>Myxococcia</taxon>
        <taxon>Myxococcales</taxon>
        <taxon>Sorangiineae</taxon>
        <taxon>Pendulisporaceae</taxon>
        <taxon>Pendulispora</taxon>
    </lineage>
</organism>
<evidence type="ECO:0000313" key="6">
    <source>
        <dbReference type="EMBL" id="WXA98021.1"/>
    </source>
</evidence>
<sequence>MTIADLNAVSIFVQVVDSKNFRAAARTLAMPKSTVSLRVAQLEERLGTRLLDRTTRTVRLTEEGRAYYLQVAPALATLDYAERSMADLRSAPAGRLRLTAPFEMGQYVLCPIIIDYMRRYPAVELSVDLTDRRVNLVEDGIDLAVRRGHLSHSSLISRKLGSPDDLRLYASPHYLDLRGEPKSPEELGDHDCLVMSGRQEPARWKFRRGSQSVAVDVRARATVNSFIVLRDLASAGYGITELPDYAAASAVSSGTLRSVLDDFRLPPLPWYALYPSSRNVPPKLQAFLNLLTAHFAAVEAAKSK</sequence>
<dbReference type="EMBL" id="CP089982">
    <property type="protein sequence ID" value="WXA98021.1"/>
    <property type="molecule type" value="Genomic_DNA"/>
</dbReference>
<keyword evidence="4" id="KW-0804">Transcription</keyword>
<accession>A0ABZ2KHH4</accession>
<evidence type="ECO:0000256" key="2">
    <source>
        <dbReference type="ARBA" id="ARBA00023015"/>
    </source>
</evidence>
<reference evidence="6 7" key="1">
    <citation type="submission" date="2021-12" db="EMBL/GenBank/DDBJ databases">
        <title>Discovery of the Pendulisporaceae a myxobacterial family with distinct sporulation behavior and unique specialized metabolism.</title>
        <authorList>
            <person name="Garcia R."/>
            <person name="Popoff A."/>
            <person name="Bader C.D."/>
            <person name="Loehr J."/>
            <person name="Walesch S."/>
            <person name="Walt C."/>
            <person name="Boldt J."/>
            <person name="Bunk B."/>
            <person name="Haeckl F.J.F.P.J."/>
            <person name="Gunesch A.P."/>
            <person name="Birkelbach J."/>
            <person name="Nuebel U."/>
            <person name="Pietschmann T."/>
            <person name="Bach T."/>
            <person name="Mueller R."/>
        </authorList>
    </citation>
    <scope>NUCLEOTIDE SEQUENCE [LARGE SCALE GENOMIC DNA]</scope>
    <source>
        <strain evidence="6 7">MSr12523</strain>
    </source>
</reference>